<organism evidence="5 6">
    <name type="scientific">candidate division WWE3 bacterium</name>
    <dbReference type="NCBI Taxonomy" id="2053526"/>
    <lineage>
        <taxon>Bacteria</taxon>
        <taxon>Katanobacteria</taxon>
    </lineage>
</organism>
<reference evidence="5" key="2">
    <citation type="journal article" date="2021" name="Microbiome">
        <title>Successional dynamics and alternative stable states in a saline activated sludge microbial community over 9 years.</title>
        <authorList>
            <person name="Wang Y."/>
            <person name="Ye J."/>
            <person name="Ju F."/>
            <person name="Liu L."/>
            <person name="Boyd J.A."/>
            <person name="Deng Y."/>
            <person name="Parks D.H."/>
            <person name="Jiang X."/>
            <person name="Yin X."/>
            <person name="Woodcroft B.J."/>
            <person name="Tyson G.W."/>
            <person name="Hugenholtz P."/>
            <person name="Polz M.F."/>
            <person name="Zhang T."/>
        </authorList>
    </citation>
    <scope>NUCLEOTIDE SEQUENCE</scope>
    <source>
        <strain evidence="5">HKST-UBA01</strain>
    </source>
</reference>
<keyword evidence="5" id="KW-0418">Kinase</keyword>
<dbReference type="InterPro" id="IPR004358">
    <property type="entry name" value="Sig_transdc_His_kin-like_C"/>
</dbReference>
<dbReference type="PROSITE" id="PS50109">
    <property type="entry name" value="HIS_KIN"/>
    <property type="match status" value="1"/>
</dbReference>
<protein>
    <recommendedName>
        <fullName evidence="2">histidine kinase</fullName>
        <ecNumber evidence="2">2.7.13.3</ecNumber>
    </recommendedName>
</protein>
<accession>A0A955LIL5</accession>
<keyword evidence="3" id="KW-0597">Phosphoprotein</keyword>
<proteinExistence type="predicted"/>
<evidence type="ECO:0000256" key="3">
    <source>
        <dbReference type="ARBA" id="ARBA00022553"/>
    </source>
</evidence>
<comment type="caution">
    <text evidence="5">The sequence shown here is derived from an EMBL/GenBank/DDBJ whole genome shotgun (WGS) entry which is preliminary data.</text>
</comment>
<dbReference type="InterPro" id="IPR005467">
    <property type="entry name" value="His_kinase_dom"/>
</dbReference>
<dbReference type="InterPro" id="IPR003594">
    <property type="entry name" value="HATPase_dom"/>
</dbReference>
<evidence type="ECO:0000313" key="6">
    <source>
        <dbReference type="Proteomes" id="UP000701698"/>
    </source>
</evidence>
<reference evidence="5" key="1">
    <citation type="submission" date="2020-04" db="EMBL/GenBank/DDBJ databases">
        <authorList>
            <person name="Zhang T."/>
        </authorList>
    </citation>
    <scope>NUCLEOTIDE SEQUENCE</scope>
    <source>
        <strain evidence="5">HKST-UBA01</strain>
    </source>
</reference>
<gene>
    <name evidence="5" type="ORF">KC571_03870</name>
</gene>
<dbReference type="Gene3D" id="3.30.565.10">
    <property type="entry name" value="Histidine kinase-like ATPase, C-terminal domain"/>
    <property type="match status" value="1"/>
</dbReference>
<dbReference type="AlphaFoldDB" id="A0A955LIL5"/>
<feature type="domain" description="Histidine kinase" evidence="4">
    <location>
        <begin position="1"/>
        <end position="225"/>
    </location>
</feature>
<dbReference type="SMART" id="SM00387">
    <property type="entry name" value="HATPase_c"/>
    <property type="match status" value="1"/>
</dbReference>
<name>A0A955LIL5_UNCKA</name>
<sequence length="227" mass="25208">VIKAFPELFKSKLPEKLPEEAEKLLSMLDSSVSRLNSRVDQMAQITSVQTGGYAFDTESVELNKSIQDKIQEHLEGALSNENTLSFGSDETYERYGIIDTRAFGEILDELIENAIESTKKGTLTISIEPNDSIDSIHQEDNSHTHNYWVISVSDTGKGISPEIKELLFTPFIQQGGTLYRDESKGGLGLGLYFVSLLVEKMGGKIWFTSELGMGTTFYFTVPSSETT</sequence>
<evidence type="ECO:0000313" key="5">
    <source>
        <dbReference type="EMBL" id="MCA9390516.1"/>
    </source>
</evidence>
<evidence type="ECO:0000259" key="4">
    <source>
        <dbReference type="PROSITE" id="PS50109"/>
    </source>
</evidence>
<dbReference type="PANTHER" id="PTHR43547">
    <property type="entry name" value="TWO-COMPONENT HISTIDINE KINASE"/>
    <property type="match status" value="1"/>
</dbReference>
<dbReference type="EMBL" id="JAGQKX010000117">
    <property type="protein sequence ID" value="MCA9390516.1"/>
    <property type="molecule type" value="Genomic_DNA"/>
</dbReference>
<feature type="non-terminal residue" evidence="5">
    <location>
        <position position="1"/>
    </location>
</feature>
<dbReference type="PANTHER" id="PTHR43547:SF2">
    <property type="entry name" value="HYBRID SIGNAL TRANSDUCTION HISTIDINE KINASE C"/>
    <property type="match status" value="1"/>
</dbReference>
<dbReference type="EC" id="2.7.13.3" evidence="2"/>
<dbReference type="SUPFAM" id="SSF55874">
    <property type="entry name" value="ATPase domain of HSP90 chaperone/DNA topoisomerase II/histidine kinase"/>
    <property type="match status" value="1"/>
</dbReference>
<dbReference type="GO" id="GO:0000155">
    <property type="term" value="F:phosphorelay sensor kinase activity"/>
    <property type="evidence" value="ECO:0007669"/>
    <property type="project" value="TreeGrafter"/>
</dbReference>
<dbReference type="InterPro" id="IPR036890">
    <property type="entry name" value="HATPase_C_sf"/>
</dbReference>
<dbReference type="Proteomes" id="UP000701698">
    <property type="component" value="Unassembled WGS sequence"/>
</dbReference>
<comment type="catalytic activity">
    <reaction evidence="1">
        <text>ATP + protein L-histidine = ADP + protein N-phospho-L-histidine.</text>
        <dbReference type="EC" id="2.7.13.3"/>
    </reaction>
</comment>
<evidence type="ECO:0000256" key="2">
    <source>
        <dbReference type="ARBA" id="ARBA00012438"/>
    </source>
</evidence>
<dbReference type="Pfam" id="PF02518">
    <property type="entry name" value="HATPase_c"/>
    <property type="match status" value="1"/>
</dbReference>
<keyword evidence="5" id="KW-0808">Transferase</keyword>
<dbReference type="PRINTS" id="PR00344">
    <property type="entry name" value="BCTRLSENSOR"/>
</dbReference>
<evidence type="ECO:0000256" key="1">
    <source>
        <dbReference type="ARBA" id="ARBA00000085"/>
    </source>
</evidence>